<reference evidence="3" key="1">
    <citation type="submission" date="2023-11" db="EMBL/GenBank/DDBJ databases">
        <title>Genome assemblies of two species of porcelain crab, Petrolisthes cinctipes and Petrolisthes manimaculis (Anomura: Porcellanidae).</title>
        <authorList>
            <person name="Angst P."/>
        </authorList>
    </citation>
    <scope>NUCLEOTIDE SEQUENCE</scope>
    <source>
        <strain evidence="3">PB745_02</strain>
        <tissue evidence="3">Gill</tissue>
    </source>
</reference>
<protein>
    <submittedName>
        <fullName evidence="3">Uncharacterized protein</fullName>
    </submittedName>
</protein>
<sequence>MTAGAKDKGEKNLLKEMRKEQKEEKLKLKEEKAKERKVSDKYLALIEMSLIPVLALLILVRILWLCRQDEEQVRGGRLFLSGHPDRLEGNYPSMEMDIQDPYLSPPVPSPIYGPPPVNPPHNTRRLINMQDVYDNNPVPDTYFSASTLDSWTYSKYSPPQQE</sequence>
<gene>
    <name evidence="3" type="ORF">Pmani_030618</name>
</gene>
<dbReference type="EMBL" id="JAWZYT010003745">
    <property type="protein sequence ID" value="KAK4296930.1"/>
    <property type="molecule type" value="Genomic_DNA"/>
</dbReference>
<dbReference type="Proteomes" id="UP001292094">
    <property type="component" value="Unassembled WGS sequence"/>
</dbReference>
<keyword evidence="2" id="KW-0812">Transmembrane</keyword>
<accession>A0AAE1TVR2</accession>
<feature type="region of interest" description="Disordered" evidence="1">
    <location>
        <begin position="1"/>
        <end position="32"/>
    </location>
</feature>
<keyword evidence="4" id="KW-1185">Reference proteome</keyword>
<evidence type="ECO:0000256" key="2">
    <source>
        <dbReference type="SAM" id="Phobius"/>
    </source>
</evidence>
<proteinExistence type="predicted"/>
<name>A0AAE1TVR2_9EUCA</name>
<evidence type="ECO:0000313" key="4">
    <source>
        <dbReference type="Proteomes" id="UP001292094"/>
    </source>
</evidence>
<comment type="caution">
    <text evidence="3">The sequence shown here is derived from an EMBL/GenBank/DDBJ whole genome shotgun (WGS) entry which is preliminary data.</text>
</comment>
<evidence type="ECO:0000313" key="3">
    <source>
        <dbReference type="EMBL" id="KAK4296930.1"/>
    </source>
</evidence>
<evidence type="ECO:0000256" key="1">
    <source>
        <dbReference type="SAM" id="MobiDB-lite"/>
    </source>
</evidence>
<keyword evidence="2" id="KW-1133">Transmembrane helix</keyword>
<organism evidence="3 4">
    <name type="scientific">Petrolisthes manimaculis</name>
    <dbReference type="NCBI Taxonomy" id="1843537"/>
    <lineage>
        <taxon>Eukaryota</taxon>
        <taxon>Metazoa</taxon>
        <taxon>Ecdysozoa</taxon>
        <taxon>Arthropoda</taxon>
        <taxon>Crustacea</taxon>
        <taxon>Multicrustacea</taxon>
        <taxon>Malacostraca</taxon>
        <taxon>Eumalacostraca</taxon>
        <taxon>Eucarida</taxon>
        <taxon>Decapoda</taxon>
        <taxon>Pleocyemata</taxon>
        <taxon>Anomura</taxon>
        <taxon>Galatheoidea</taxon>
        <taxon>Porcellanidae</taxon>
        <taxon>Petrolisthes</taxon>
    </lineage>
</organism>
<dbReference type="AlphaFoldDB" id="A0AAE1TVR2"/>
<feature type="transmembrane region" description="Helical" evidence="2">
    <location>
        <begin position="42"/>
        <end position="64"/>
    </location>
</feature>
<keyword evidence="2" id="KW-0472">Membrane</keyword>